<reference evidence="1 2" key="1">
    <citation type="submission" date="2018-10" db="EMBL/GenBank/DDBJ databases">
        <title>Genomic Encyclopedia of Archaeal and Bacterial Type Strains, Phase II (KMG-II): from individual species to whole genera.</title>
        <authorList>
            <person name="Goeker M."/>
        </authorList>
    </citation>
    <scope>NUCLEOTIDE SEQUENCE [LARGE SCALE GENOMIC DNA]</scope>
    <source>
        <strain evidence="1 2">DSM 29537</strain>
    </source>
</reference>
<comment type="caution">
    <text evidence="1">The sequence shown here is derived from an EMBL/GenBank/DDBJ whole genome shotgun (WGS) entry which is preliminary data.</text>
</comment>
<protein>
    <submittedName>
        <fullName evidence="1">Uncharacterized protein</fullName>
    </submittedName>
</protein>
<dbReference type="AlphaFoldDB" id="A0A495MHZ5"/>
<gene>
    <name evidence="1" type="ORF">CLV94_0643</name>
</gene>
<organism evidence="1 2">
    <name type="scientific">Flavobacterium endophyticum</name>
    <dbReference type="NCBI Taxonomy" id="1540163"/>
    <lineage>
        <taxon>Bacteria</taxon>
        <taxon>Pseudomonadati</taxon>
        <taxon>Bacteroidota</taxon>
        <taxon>Flavobacteriia</taxon>
        <taxon>Flavobacteriales</taxon>
        <taxon>Flavobacteriaceae</taxon>
        <taxon>Flavobacterium</taxon>
    </lineage>
</organism>
<accession>A0A495MHZ5</accession>
<keyword evidence="2" id="KW-1185">Reference proteome</keyword>
<dbReference type="EMBL" id="RBLC01000001">
    <property type="protein sequence ID" value="RKS25606.1"/>
    <property type="molecule type" value="Genomic_DNA"/>
</dbReference>
<evidence type="ECO:0000313" key="2">
    <source>
        <dbReference type="Proteomes" id="UP000277579"/>
    </source>
</evidence>
<sequence>MRPIIAIGLLSKLYQVKRPKVLMFYEIIRNIYKISSFNSMQDEYGVVLVISFSLFEAKKGAKENLVSVSSLMNRKISFSYYPK</sequence>
<evidence type="ECO:0000313" key="1">
    <source>
        <dbReference type="EMBL" id="RKS25606.1"/>
    </source>
</evidence>
<proteinExistence type="predicted"/>
<name>A0A495MHZ5_9FLAO</name>
<dbReference type="Proteomes" id="UP000277579">
    <property type="component" value="Unassembled WGS sequence"/>
</dbReference>